<evidence type="ECO:0000313" key="2">
    <source>
        <dbReference type="Proteomes" id="UP001489509"/>
    </source>
</evidence>
<name>A0ABV1E551_9FIRM</name>
<protein>
    <submittedName>
        <fullName evidence="1">Uncharacterized protein</fullName>
    </submittedName>
</protein>
<reference evidence="1 2" key="1">
    <citation type="submission" date="2024-03" db="EMBL/GenBank/DDBJ databases">
        <title>Human intestinal bacterial collection.</title>
        <authorList>
            <person name="Pauvert C."/>
            <person name="Hitch T.C.A."/>
            <person name="Clavel T."/>
        </authorList>
    </citation>
    <scope>NUCLEOTIDE SEQUENCE [LARGE SCALE GENOMIC DNA]</scope>
    <source>
        <strain evidence="1 2">CLA-JM-H44</strain>
    </source>
</reference>
<accession>A0ABV1E551</accession>
<keyword evidence="2" id="KW-1185">Reference proteome</keyword>
<sequence>MKGLISMSENERKYIASVDVSTGGDLSAVCLAIENAAKEFVVLFARAFSKPVKEISNFLDAAFFVHPNRHVAHLAEYGRSERVRKKNCKRILKWIEMGRKHESYNKAGNTVARTQTVRL</sequence>
<dbReference type="RefSeq" id="WP_349220752.1">
    <property type="nucleotide sequence ID" value="NZ_JBBMFD010000030.1"/>
</dbReference>
<comment type="caution">
    <text evidence="1">The sequence shown here is derived from an EMBL/GenBank/DDBJ whole genome shotgun (WGS) entry which is preliminary data.</text>
</comment>
<proteinExistence type="predicted"/>
<gene>
    <name evidence="1" type="ORF">WMO26_12150</name>
</gene>
<organism evidence="1 2">
    <name type="scientific">Solibaculum intestinale</name>
    <dbReference type="NCBI Taxonomy" id="3133165"/>
    <lineage>
        <taxon>Bacteria</taxon>
        <taxon>Bacillati</taxon>
        <taxon>Bacillota</taxon>
        <taxon>Clostridia</taxon>
        <taxon>Eubacteriales</taxon>
        <taxon>Oscillospiraceae</taxon>
        <taxon>Solibaculum</taxon>
    </lineage>
</organism>
<dbReference type="EMBL" id="JBBMFD010000030">
    <property type="protein sequence ID" value="MEQ2441581.1"/>
    <property type="molecule type" value="Genomic_DNA"/>
</dbReference>
<dbReference type="Proteomes" id="UP001489509">
    <property type="component" value="Unassembled WGS sequence"/>
</dbReference>
<evidence type="ECO:0000313" key="1">
    <source>
        <dbReference type="EMBL" id="MEQ2441581.1"/>
    </source>
</evidence>